<organism evidence="2 3">
    <name type="scientific">Hericium alpestre</name>
    <dbReference type="NCBI Taxonomy" id="135208"/>
    <lineage>
        <taxon>Eukaryota</taxon>
        <taxon>Fungi</taxon>
        <taxon>Dikarya</taxon>
        <taxon>Basidiomycota</taxon>
        <taxon>Agaricomycotina</taxon>
        <taxon>Agaricomycetes</taxon>
        <taxon>Russulales</taxon>
        <taxon>Hericiaceae</taxon>
        <taxon>Hericium</taxon>
    </lineage>
</organism>
<gene>
    <name evidence="2" type="ORF">EWM64_g10434</name>
</gene>
<protein>
    <submittedName>
        <fullName evidence="2">Uncharacterized protein</fullName>
    </submittedName>
</protein>
<dbReference type="Proteomes" id="UP000298061">
    <property type="component" value="Unassembled WGS sequence"/>
</dbReference>
<evidence type="ECO:0000313" key="3">
    <source>
        <dbReference type="Proteomes" id="UP000298061"/>
    </source>
</evidence>
<dbReference type="EMBL" id="SFCI01002727">
    <property type="protein sequence ID" value="TFY73578.1"/>
    <property type="molecule type" value="Genomic_DNA"/>
</dbReference>
<keyword evidence="3" id="KW-1185">Reference proteome</keyword>
<sequence length="202" mass="22587">MPPKRCSMSKEYEPSQLVRTQHIDRLPKPRAAAMKGKNHDGQLKVYLSGGALNSQTSDTQHFVFLEKEQDTAEAKADESNTYQGECRELRRRVHILEAALAAGGEELPDMPESQIPAWWRSDDEREADATATPAIDGDIDEDVADNAQNQSSSSSIDNDGEGDANAEMQMEYPEDNYERRMYETIVAGARSSVHDAKQKRLE</sequence>
<feature type="region of interest" description="Disordered" evidence="1">
    <location>
        <begin position="119"/>
        <end position="177"/>
    </location>
</feature>
<reference evidence="2 3" key="1">
    <citation type="submission" date="2019-02" db="EMBL/GenBank/DDBJ databases">
        <title>Genome sequencing of the rare red list fungi Hericium alpestre (H. flagellum).</title>
        <authorList>
            <person name="Buettner E."/>
            <person name="Kellner H."/>
        </authorList>
    </citation>
    <scope>NUCLEOTIDE SEQUENCE [LARGE SCALE GENOMIC DNA]</scope>
    <source>
        <strain evidence="2 3">DSM 108284</strain>
    </source>
</reference>
<comment type="caution">
    <text evidence="2">The sequence shown here is derived from an EMBL/GenBank/DDBJ whole genome shotgun (WGS) entry which is preliminary data.</text>
</comment>
<dbReference type="AlphaFoldDB" id="A0A4Y9ZIM5"/>
<evidence type="ECO:0000313" key="2">
    <source>
        <dbReference type="EMBL" id="TFY73578.1"/>
    </source>
</evidence>
<accession>A0A4Y9ZIM5</accession>
<name>A0A4Y9ZIM5_9AGAM</name>
<evidence type="ECO:0000256" key="1">
    <source>
        <dbReference type="SAM" id="MobiDB-lite"/>
    </source>
</evidence>
<proteinExistence type="predicted"/>